<dbReference type="PANTHER" id="PTHR43788:SF6">
    <property type="entry name" value="DNA HELICASE B"/>
    <property type="match status" value="1"/>
</dbReference>
<keyword evidence="2" id="KW-0067">ATP-binding</keyword>
<evidence type="ECO:0000313" key="5">
    <source>
        <dbReference type="EMBL" id="EWM23986.1"/>
    </source>
</evidence>
<keyword evidence="1" id="KW-0547">Nucleotide-binding</keyword>
<dbReference type="Pfam" id="PF14490">
    <property type="entry name" value="HHH_RecD2"/>
    <property type="match status" value="1"/>
</dbReference>
<dbReference type="InterPro" id="IPR010994">
    <property type="entry name" value="RuvA_2-like"/>
</dbReference>
<evidence type="ECO:0000256" key="2">
    <source>
        <dbReference type="ARBA" id="ARBA00022840"/>
    </source>
</evidence>
<dbReference type="Gene3D" id="1.10.150.20">
    <property type="entry name" value="5' to 3' exonuclease, C-terminal subdomain"/>
    <property type="match status" value="1"/>
</dbReference>
<dbReference type="GO" id="GO:0043139">
    <property type="term" value="F:5'-3' DNA helicase activity"/>
    <property type="evidence" value="ECO:0007669"/>
    <property type="project" value="InterPro"/>
</dbReference>
<dbReference type="Gene3D" id="3.40.50.300">
    <property type="entry name" value="P-loop containing nucleotide triphosphate hydrolases"/>
    <property type="match status" value="2"/>
</dbReference>
<dbReference type="Pfam" id="PF14520">
    <property type="entry name" value="HHH_5"/>
    <property type="match status" value="1"/>
</dbReference>
<dbReference type="GO" id="GO:0003677">
    <property type="term" value="F:DNA binding"/>
    <property type="evidence" value="ECO:0007669"/>
    <property type="project" value="InterPro"/>
</dbReference>
<dbReference type="Proteomes" id="UP000019335">
    <property type="component" value="Chromosome 15"/>
</dbReference>
<evidence type="ECO:0000256" key="3">
    <source>
        <dbReference type="SAM" id="MobiDB-lite"/>
    </source>
</evidence>
<evidence type="ECO:0000259" key="4">
    <source>
        <dbReference type="SMART" id="SM00382"/>
    </source>
</evidence>
<feature type="compositionally biased region" description="Low complexity" evidence="3">
    <location>
        <begin position="243"/>
        <end position="256"/>
    </location>
</feature>
<dbReference type="PANTHER" id="PTHR43788">
    <property type="entry name" value="DNA2/NAM7 HELICASE FAMILY MEMBER"/>
    <property type="match status" value="1"/>
</dbReference>
<dbReference type="InterPro" id="IPR003593">
    <property type="entry name" value="AAA+_ATPase"/>
</dbReference>
<dbReference type="Pfam" id="PF13604">
    <property type="entry name" value="AAA_30"/>
    <property type="match status" value="1"/>
</dbReference>
<dbReference type="InterPro" id="IPR055446">
    <property type="entry name" value="RecD2_N_OB"/>
</dbReference>
<feature type="domain" description="AAA+ ATPase" evidence="4">
    <location>
        <begin position="668"/>
        <end position="858"/>
    </location>
</feature>
<sequence>MGQGNGGFTPTGSCSSTLWAPALVLLAVQMTATRGWVLGARVRPLSSFLSVPANKASLLREIHKKAPSPWIQVASRWNGVGSDETQAWEGIIISPMVVPPPIPSPPPATSTTPLTDDILFHPPTVIARGGSSGEGGQSSRSLPTSRLGDGVLERGRVHGAPRLTPLLRDGQPPATPPACLHRKTYSSPSAEVDASSVWLPTAARSLPPRNTNDSRSGGGARRPSPRLSTVADPAVYPSDEGTAPSSQASKAPAPLSLRGRERPATRPEAARRDVARTGDSSNARGLLRFADETEAVEPVPYVTIAAAAPVSVQGVVKRITFASTETGFGVLKVEREGSQELVTVVGKFGPISVGMGLLVRGEWRQDARWGRQLAAHEYKETAPATQEGIENYLASGLVKGIGPVAARQIVQHFGADTLQVLNEAPERLIEVEGIGKKRVQMFVKAWRDQREVTEVMLFLQSHNVSTTLATKIYKKYGKDSVGVLERNPYQLADEMEGVGFRTVDKIAAQLPGYDPSSSRRHRSGLLFLLNEQANEGHCYGTRLDLLQAGSRLLGASTEALNKVVNEMIGARELIAHYYEERILSSSALGRSKELGRQGEALFLPFFDRCEAFTARRIQELMTSSPVSPVVAALAENEKKAARAIERVQEWSGVVFDEAQYAGLMTAARGRLTVLTGGPGTGKTTMALAIIRLFEHEGAAVALAAPTGRAAQRLADGTGLEAKTIHRLLEYSSETKEFARGPANRLDCDVLVVDEASMVDIVLMHHLLAALPASASVVLVGDVDQLPPVGPGNVLRDIIDSRQVAVVRLSNIFRQAAQSAIVMNAHRINRGEMPDFGSAGMKRGKKEASRGKQHVGKDVGAPASSPLVSLNDFFLIEEEDPTKLVALITELCVKRLPKHYKVDPIKDIQVLCPMKKGEVGTLHLNTVLQQALNPRGATECVRYGGKEFRVGDKVMQVKNNYEKNVFNGGVGTVVEARPGEKSLAVAFDGSDPATPLVTYDVTELDQIMLAYAATVHKAQGSEYCVVVAPLLHRQHYIMLQRNLLYTCVTRAKEVLVLVGSRAAVAKAVSNDMPSSRNSLLHQRLVDLGDNYV</sequence>
<dbReference type="InterPro" id="IPR029493">
    <property type="entry name" value="RecD2-like_HHH"/>
</dbReference>
<feature type="region of interest" description="Disordered" evidence="3">
    <location>
        <begin position="832"/>
        <end position="857"/>
    </location>
</feature>
<protein>
    <recommendedName>
        <fullName evidence="4">AAA+ ATPase domain-containing protein</fullName>
    </recommendedName>
</protein>
<organism evidence="5 6">
    <name type="scientific">Nannochloropsis gaditana</name>
    <dbReference type="NCBI Taxonomy" id="72520"/>
    <lineage>
        <taxon>Eukaryota</taxon>
        <taxon>Sar</taxon>
        <taxon>Stramenopiles</taxon>
        <taxon>Ochrophyta</taxon>
        <taxon>Eustigmatophyceae</taxon>
        <taxon>Eustigmatales</taxon>
        <taxon>Monodopsidaceae</taxon>
        <taxon>Nannochloropsis</taxon>
    </lineage>
</organism>
<dbReference type="SUPFAM" id="SSF47781">
    <property type="entry name" value="RuvA domain 2-like"/>
    <property type="match status" value="1"/>
</dbReference>
<dbReference type="InterPro" id="IPR041451">
    <property type="entry name" value="RecD2_SH13"/>
</dbReference>
<dbReference type="Pfam" id="PF23139">
    <property type="entry name" value="OB_YrrC"/>
    <property type="match status" value="1"/>
</dbReference>
<dbReference type="Gene3D" id="2.30.30.940">
    <property type="match status" value="1"/>
</dbReference>
<dbReference type="Gene3D" id="1.10.10.2220">
    <property type="match status" value="1"/>
</dbReference>
<gene>
    <name evidence="5" type="ORF">Naga_100027g29</name>
</gene>
<comment type="caution">
    <text evidence="5">The sequence shown here is derived from an EMBL/GenBank/DDBJ whole genome shotgun (WGS) entry which is preliminary data.</text>
</comment>
<dbReference type="NCBIfam" id="TIGR01448">
    <property type="entry name" value="recD_rel"/>
    <property type="match status" value="1"/>
</dbReference>
<dbReference type="InterPro" id="IPR006345">
    <property type="entry name" value="RecD2"/>
</dbReference>
<dbReference type="Pfam" id="PF13538">
    <property type="entry name" value="UvrD_C_2"/>
    <property type="match status" value="1"/>
</dbReference>
<proteinExistence type="inferred from homology"/>
<dbReference type="AlphaFoldDB" id="W7TTT0"/>
<dbReference type="CDD" id="cd17933">
    <property type="entry name" value="DEXSc_RecD-like"/>
    <property type="match status" value="1"/>
</dbReference>
<dbReference type="CDD" id="cd18809">
    <property type="entry name" value="SF1_C_RecD"/>
    <property type="match status" value="1"/>
</dbReference>
<keyword evidence="6" id="KW-1185">Reference proteome</keyword>
<dbReference type="EMBL" id="AZIL01001411">
    <property type="protein sequence ID" value="EWM23986.1"/>
    <property type="molecule type" value="Genomic_DNA"/>
</dbReference>
<dbReference type="SMART" id="SM00382">
    <property type="entry name" value="AAA"/>
    <property type="match status" value="1"/>
</dbReference>
<dbReference type="GO" id="GO:0006310">
    <property type="term" value="P:DNA recombination"/>
    <property type="evidence" value="ECO:0007669"/>
    <property type="project" value="InterPro"/>
</dbReference>
<name>W7TTT0_9STRA</name>
<accession>W7TTT0</accession>
<dbReference type="InterPro" id="IPR027785">
    <property type="entry name" value="UvrD-like_helicase_C"/>
</dbReference>
<dbReference type="GO" id="GO:0005524">
    <property type="term" value="F:ATP binding"/>
    <property type="evidence" value="ECO:0007669"/>
    <property type="project" value="UniProtKB-KW"/>
</dbReference>
<reference evidence="5 6" key="1">
    <citation type="journal article" date="2014" name="Mol. Plant">
        <title>Chromosome Scale Genome Assembly and Transcriptome Profiling of Nannochloropsis gaditana in Nitrogen Depletion.</title>
        <authorList>
            <person name="Corteggiani Carpinelli E."/>
            <person name="Telatin A."/>
            <person name="Vitulo N."/>
            <person name="Forcato C."/>
            <person name="D'Angelo M."/>
            <person name="Schiavon R."/>
            <person name="Vezzi A."/>
            <person name="Giacometti G.M."/>
            <person name="Morosinotto T."/>
            <person name="Valle G."/>
        </authorList>
    </citation>
    <scope>NUCLEOTIDE SEQUENCE [LARGE SCALE GENOMIC DNA]</scope>
    <source>
        <strain evidence="5 6">B-31</strain>
    </source>
</reference>
<feature type="compositionally biased region" description="Basic and acidic residues" evidence="3">
    <location>
        <begin position="258"/>
        <end position="276"/>
    </location>
</feature>
<feature type="region of interest" description="Disordered" evidence="3">
    <location>
        <begin position="100"/>
        <end position="280"/>
    </location>
</feature>
<dbReference type="Pfam" id="PF18335">
    <property type="entry name" value="SH3_13"/>
    <property type="match status" value="1"/>
</dbReference>
<dbReference type="InterPro" id="IPR027417">
    <property type="entry name" value="P-loop_NTPase"/>
</dbReference>
<dbReference type="OrthoDB" id="204766at2759"/>
<dbReference type="GO" id="GO:0009338">
    <property type="term" value="C:exodeoxyribonuclease V complex"/>
    <property type="evidence" value="ECO:0007669"/>
    <property type="project" value="TreeGrafter"/>
</dbReference>
<evidence type="ECO:0000256" key="1">
    <source>
        <dbReference type="ARBA" id="ARBA00022741"/>
    </source>
</evidence>
<dbReference type="GO" id="GO:0017116">
    <property type="term" value="F:single-stranded DNA helicase activity"/>
    <property type="evidence" value="ECO:0007669"/>
    <property type="project" value="TreeGrafter"/>
</dbReference>
<dbReference type="InterPro" id="IPR050534">
    <property type="entry name" value="Coronavir_polyprotein_1ab"/>
</dbReference>
<dbReference type="HAMAP" id="MF_01488">
    <property type="entry name" value="RecD2"/>
    <property type="match status" value="1"/>
</dbReference>
<evidence type="ECO:0000313" key="6">
    <source>
        <dbReference type="Proteomes" id="UP000019335"/>
    </source>
</evidence>
<dbReference type="SUPFAM" id="SSF52540">
    <property type="entry name" value="P-loop containing nucleoside triphosphate hydrolases"/>
    <property type="match status" value="2"/>
</dbReference>